<feature type="transmembrane region" description="Helical" evidence="8">
    <location>
        <begin position="63"/>
        <end position="86"/>
    </location>
</feature>
<feature type="transmembrane region" description="Helical" evidence="8">
    <location>
        <begin position="6"/>
        <end position="23"/>
    </location>
</feature>
<dbReference type="AlphaFoldDB" id="A0A369MBS8"/>
<sequence length="307" mass="33211">MTVEMVEIFLQILILLAFGFLFSKRGIITESMKNGLSTLLLKAVLPLVILSSSQVAFDGSVLQGFVVTMAVSLVFYVVVVGGLGLVRKRIPIPDGGNRIFVLLCAYGNDGFIGIPLAMQFFGSSGMLYAIAANIVFNITLFSFGIAVLQDKAKPDIKGILLNPCLICTVVALVLYALPFRFPTPIADAFNMAGSMMTPLAMFIIGYEMSRMKLSDVVRDKWAYIVSFMRLLALPALAAVVLSFVPGIDPLVASVSVFLLAMPCGTLNVILSQQYGANPKFAARATTQSMFLFLLTVPLILILVKVLF</sequence>
<feature type="transmembrane region" description="Helical" evidence="8">
    <location>
        <begin position="250"/>
        <end position="270"/>
    </location>
</feature>
<dbReference type="InterPro" id="IPR038770">
    <property type="entry name" value="Na+/solute_symporter_sf"/>
</dbReference>
<evidence type="ECO:0000313" key="10">
    <source>
        <dbReference type="Proteomes" id="UP000253970"/>
    </source>
</evidence>
<name>A0A369MBS8_EGGLN</name>
<dbReference type="RefSeq" id="WP_012809464.1">
    <property type="nucleotide sequence ID" value="NZ_CABHNG010000012.1"/>
</dbReference>
<reference evidence="9 10" key="1">
    <citation type="journal article" date="2018" name="Elife">
        <title>Discovery and characterization of a prevalent human gut bacterial enzyme sufficient for the inactivation of a family of plant toxins.</title>
        <authorList>
            <person name="Koppel N."/>
            <person name="Bisanz J.E."/>
            <person name="Pandelia M.E."/>
            <person name="Turnbaugh P.J."/>
            <person name="Balskus E.P."/>
        </authorList>
    </citation>
    <scope>NUCLEOTIDE SEQUENCE [LARGE SCALE GENOMIC DNA]</scope>
    <source>
        <strain evidence="9 10">W1 BHI 6</strain>
    </source>
</reference>
<keyword evidence="4" id="KW-1003">Cell membrane</keyword>
<dbReference type="Pfam" id="PF03547">
    <property type="entry name" value="Mem_trans"/>
    <property type="match status" value="2"/>
</dbReference>
<evidence type="ECO:0000256" key="3">
    <source>
        <dbReference type="ARBA" id="ARBA00022448"/>
    </source>
</evidence>
<comment type="caution">
    <text evidence="9">The sequence shown here is derived from an EMBL/GenBank/DDBJ whole genome shotgun (WGS) entry which is preliminary data.</text>
</comment>
<comment type="similarity">
    <text evidence="2">Belongs to the auxin efflux carrier (TC 2.A.69) family.</text>
</comment>
<proteinExistence type="inferred from homology"/>
<dbReference type="InterPro" id="IPR004776">
    <property type="entry name" value="Mem_transp_PIN-like"/>
</dbReference>
<evidence type="ECO:0000256" key="5">
    <source>
        <dbReference type="ARBA" id="ARBA00022692"/>
    </source>
</evidence>
<accession>A0A369MBS8</accession>
<evidence type="ECO:0000256" key="2">
    <source>
        <dbReference type="ARBA" id="ARBA00010145"/>
    </source>
</evidence>
<feature type="transmembrane region" description="Helical" evidence="8">
    <location>
        <begin position="160"/>
        <end position="177"/>
    </location>
</feature>
<dbReference type="GO" id="GO:0055085">
    <property type="term" value="P:transmembrane transport"/>
    <property type="evidence" value="ECO:0007669"/>
    <property type="project" value="InterPro"/>
</dbReference>
<evidence type="ECO:0000256" key="8">
    <source>
        <dbReference type="SAM" id="Phobius"/>
    </source>
</evidence>
<keyword evidence="6 8" id="KW-1133">Transmembrane helix</keyword>
<feature type="transmembrane region" description="Helical" evidence="8">
    <location>
        <begin position="35"/>
        <end position="57"/>
    </location>
</feature>
<dbReference type="EMBL" id="PPTU01000025">
    <property type="protein sequence ID" value="RDB67957.1"/>
    <property type="molecule type" value="Genomic_DNA"/>
</dbReference>
<protein>
    <submittedName>
        <fullName evidence="9">Transporter</fullName>
    </submittedName>
</protein>
<evidence type="ECO:0000256" key="4">
    <source>
        <dbReference type="ARBA" id="ARBA00022475"/>
    </source>
</evidence>
<feature type="transmembrane region" description="Helical" evidence="8">
    <location>
        <begin position="189"/>
        <end position="209"/>
    </location>
</feature>
<keyword evidence="5 8" id="KW-0812">Transmembrane</keyword>
<dbReference type="GO" id="GO:0005886">
    <property type="term" value="C:plasma membrane"/>
    <property type="evidence" value="ECO:0007669"/>
    <property type="project" value="UniProtKB-SubCell"/>
</dbReference>
<gene>
    <name evidence="9" type="ORF">C1875_12630</name>
</gene>
<keyword evidence="3" id="KW-0813">Transport</keyword>
<keyword evidence="7 8" id="KW-0472">Membrane</keyword>
<organism evidence="9 10">
    <name type="scientific">Eggerthella lenta</name>
    <name type="common">Eubacterium lentum</name>
    <dbReference type="NCBI Taxonomy" id="84112"/>
    <lineage>
        <taxon>Bacteria</taxon>
        <taxon>Bacillati</taxon>
        <taxon>Actinomycetota</taxon>
        <taxon>Coriobacteriia</taxon>
        <taxon>Eggerthellales</taxon>
        <taxon>Eggerthellaceae</taxon>
        <taxon>Eggerthella</taxon>
    </lineage>
</organism>
<dbReference type="Gene3D" id="1.20.1530.20">
    <property type="match status" value="1"/>
</dbReference>
<evidence type="ECO:0000256" key="7">
    <source>
        <dbReference type="ARBA" id="ARBA00023136"/>
    </source>
</evidence>
<dbReference type="PANTHER" id="PTHR36838">
    <property type="entry name" value="AUXIN EFFLUX CARRIER FAMILY PROTEIN"/>
    <property type="match status" value="1"/>
</dbReference>
<evidence type="ECO:0000256" key="6">
    <source>
        <dbReference type="ARBA" id="ARBA00022989"/>
    </source>
</evidence>
<feature type="transmembrane region" description="Helical" evidence="8">
    <location>
        <begin position="127"/>
        <end position="148"/>
    </location>
</feature>
<feature type="transmembrane region" description="Helical" evidence="8">
    <location>
        <begin position="221"/>
        <end position="244"/>
    </location>
</feature>
<feature type="transmembrane region" description="Helical" evidence="8">
    <location>
        <begin position="98"/>
        <end position="121"/>
    </location>
</feature>
<evidence type="ECO:0000313" key="9">
    <source>
        <dbReference type="EMBL" id="RDB67957.1"/>
    </source>
</evidence>
<evidence type="ECO:0000256" key="1">
    <source>
        <dbReference type="ARBA" id="ARBA00004651"/>
    </source>
</evidence>
<feature type="transmembrane region" description="Helical" evidence="8">
    <location>
        <begin position="290"/>
        <end position="306"/>
    </location>
</feature>
<dbReference type="PANTHER" id="PTHR36838:SF1">
    <property type="entry name" value="SLR1864 PROTEIN"/>
    <property type="match status" value="1"/>
</dbReference>
<comment type="subcellular location">
    <subcellularLocation>
        <location evidence="1">Cell membrane</location>
        <topology evidence="1">Multi-pass membrane protein</topology>
    </subcellularLocation>
</comment>
<dbReference type="Proteomes" id="UP000253970">
    <property type="component" value="Unassembled WGS sequence"/>
</dbReference>